<evidence type="ECO:0000256" key="8">
    <source>
        <dbReference type="ARBA" id="ARBA00023077"/>
    </source>
</evidence>
<evidence type="ECO:0000313" key="18">
    <source>
        <dbReference type="Proteomes" id="UP001596457"/>
    </source>
</evidence>
<evidence type="ECO:0000259" key="16">
    <source>
        <dbReference type="Pfam" id="PF07715"/>
    </source>
</evidence>
<evidence type="ECO:0000256" key="10">
    <source>
        <dbReference type="ARBA" id="ARBA00023170"/>
    </source>
</evidence>
<evidence type="ECO:0000256" key="9">
    <source>
        <dbReference type="ARBA" id="ARBA00023136"/>
    </source>
</evidence>
<dbReference type="InterPro" id="IPR037066">
    <property type="entry name" value="Plug_dom_sf"/>
</dbReference>
<dbReference type="RefSeq" id="WP_382203977.1">
    <property type="nucleotide sequence ID" value="NZ_JBHTBZ010000088.1"/>
</dbReference>
<evidence type="ECO:0000256" key="6">
    <source>
        <dbReference type="ARBA" id="ARBA00022729"/>
    </source>
</evidence>
<dbReference type="Gene3D" id="2.40.170.20">
    <property type="entry name" value="TonB-dependent receptor, beta-barrel domain"/>
    <property type="match status" value="1"/>
</dbReference>
<comment type="subcellular location">
    <subcellularLocation>
        <location evidence="1 12">Cell outer membrane</location>
        <topology evidence="1 12">Multi-pass membrane protein</topology>
    </subcellularLocation>
</comment>
<keyword evidence="7" id="KW-0406">Ion transport</keyword>
<dbReference type="InterPro" id="IPR039426">
    <property type="entry name" value="TonB-dep_rcpt-like"/>
</dbReference>
<feature type="domain" description="TonB-dependent receptor plug" evidence="16">
    <location>
        <begin position="51"/>
        <end position="156"/>
    </location>
</feature>
<evidence type="ECO:0000256" key="4">
    <source>
        <dbReference type="ARBA" id="ARBA00022452"/>
    </source>
</evidence>
<comment type="similarity">
    <text evidence="2 12 13">Belongs to the TonB-dependent receptor family.</text>
</comment>
<gene>
    <name evidence="17" type="ORF">ACFQU0_20685</name>
</gene>
<keyword evidence="3 12" id="KW-0813">Transport</keyword>
<evidence type="ECO:0000256" key="13">
    <source>
        <dbReference type="RuleBase" id="RU003357"/>
    </source>
</evidence>
<evidence type="ECO:0000313" key="17">
    <source>
        <dbReference type="EMBL" id="MFC7462842.1"/>
    </source>
</evidence>
<comment type="caution">
    <text evidence="17">The sequence shown here is derived from an EMBL/GenBank/DDBJ whole genome shotgun (WGS) entry which is preliminary data.</text>
</comment>
<reference evidence="18" key="1">
    <citation type="journal article" date="2019" name="Int. J. Syst. Evol. Microbiol.">
        <title>The Global Catalogue of Microorganisms (GCM) 10K type strain sequencing project: providing services to taxonomists for standard genome sequencing and annotation.</title>
        <authorList>
            <consortium name="The Broad Institute Genomics Platform"/>
            <consortium name="The Broad Institute Genome Sequencing Center for Infectious Disease"/>
            <person name="Wu L."/>
            <person name="Ma J."/>
        </authorList>
    </citation>
    <scope>NUCLEOTIDE SEQUENCE [LARGE SCALE GENOMIC DNA]</scope>
    <source>
        <strain evidence="18">CCUG 53903</strain>
    </source>
</reference>
<dbReference type="InterPro" id="IPR000531">
    <property type="entry name" value="Beta-barrel_TonB"/>
</dbReference>
<dbReference type="CDD" id="cd01347">
    <property type="entry name" value="ligand_gated_channel"/>
    <property type="match status" value="1"/>
</dbReference>
<keyword evidence="10 17" id="KW-0675">Receptor</keyword>
<dbReference type="SUPFAM" id="SSF56935">
    <property type="entry name" value="Porins"/>
    <property type="match status" value="1"/>
</dbReference>
<accession>A0ABW2SJ80</accession>
<evidence type="ECO:0000256" key="1">
    <source>
        <dbReference type="ARBA" id="ARBA00004571"/>
    </source>
</evidence>
<feature type="signal peptide" evidence="14">
    <location>
        <begin position="1"/>
        <end position="25"/>
    </location>
</feature>
<organism evidence="17 18">
    <name type="scientific">Hydrogenophaga defluvii</name>
    <dbReference type="NCBI Taxonomy" id="249410"/>
    <lineage>
        <taxon>Bacteria</taxon>
        <taxon>Pseudomonadati</taxon>
        <taxon>Pseudomonadota</taxon>
        <taxon>Betaproteobacteria</taxon>
        <taxon>Burkholderiales</taxon>
        <taxon>Comamonadaceae</taxon>
        <taxon>Hydrogenophaga</taxon>
    </lineage>
</organism>
<dbReference type="Proteomes" id="UP001596457">
    <property type="component" value="Unassembled WGS sequence"/>
</dbReference>
<name>A0ABW2SJ80_9BURK</name>
<feature type="domain" description="TonB-dependent receptor-like beta-barrel" evidence="15">
    <location>
        <begin position="187"/>
        <end position="588"/>
    </location>
</feature>
<evidence type="ECO:0000256" key="5">
    <source>
        <dbReference type="ARBA" id="ARBA00022692"/>
    </source>
</evidence>
<protein>
    <submittedName>
        <fullName evidence="17">TonB-dependent receptor domain-containing protein</fullName>
    </submittedName>
</protein>
<keyword evidence="4 12" id="KW-1134">Transmembrane beta strand</keyword>
<evidence type="ECO:0000256" key="2">
    <source>
        <dbReference type="ARBA" id="ARBA00009810"/>
    </source>
</evidence>
<dbReference type="Gene3D" id="2.170.130.10">
    <property type="entry name" value="TonB-dependent receptor, plug domain"/>
    <property type="match status" value="1"/>
</dbReference>
<dbReference type="PROSITE" id="PS52016">
    <property type="entry name" value="TONB_DEPENDENT_REC_3"/>
    <property type="match status" value="1"/>
</dbReference>
<dbReference type="Pfam" id="PF07715">
    <property type="entry name" value="Plug"/>
    <property type="match status" value="1"/>
</dbReference>
<evidence type="ECO:0000256" key="11">
    <source>
        <dbReference type="ARBA" id="ARBA00023237"/>
    </source>
</evidence>
<evidence type="ECO:0000256" key="14">
    <source>
        <dbReference type="SAM" id="SignalP"/>
    </source>
</evidence>
<sequence>MKTRSLRAHRAAWALAACASPLCHAQTSAEVTVAALSETLVTATRVVQPLTDVVADVTLIDREALERSGATGIADVLARQPGITIARNGGPGATTSVFVRGAESRFTTVLVDGVRVDSQSTGGATWNAIPLAQIDRIEIVRGPAAAVYGSDALGGVIQIFTRRGEAGFNPSVGMGVGSHGTRQVEAGLSGREGAFDYALSLSRDSSQGFNVQPSGNPDRDGYEHEALSARLGWQLHREHRLEATTLHTRQDTQYDASTPGRDDHALHRLNTLGLQWLAQWSPSHNSRLSVNRSRDRYETRPSPYVTDTHITSYLLHNSWHAGGQQWSVDLERREDELDNASTTPTRTRRSQDALALGHGRRWDGHSLQLNLRHDQDSEFGGKTTGSAAYAYELSPQWRASASAGTAFRVPTLYQRFSIYGTPDLKAESGRNIEFGLKHDTPTRHFAVVAYRNRVDNLITYVSGPGSCVNGTGRLPGCYGNTARAQYQGVTFSGDQRLGHTVLRASLDLLDPRDLDTGKQLARRARRQATLGLDQRLADWQLGAEVQLVAHRYNNATNTQRLGGYGLFNLSATKPLGRDWRLIARVDNLGDKAYETARGYATAGRTVYIGLKWAPQ</sequence>
<keyword evidence="18" id="KW-1185">Reference proteome</keyword>
<keyword evidence="9 12" id="KW-0472">Membrane</keyword>
<dbReference type="InterPro" id="IPR036942">
    <property type="entry name" value="Beta-barrel_TonB_sf"/>
</dbReference>
<feature type="chain" id="PRO_5046753997" evidence="14">
    <location>
        <begin position="26"/>
        <end position="615"/>
    </location>
</feature>
<keyword evidence="5 12" id="KW-0812">Transmembrane</keyword>
<evidence type="ECO:0000256" key="12">
    <source>
        <dbReference type="PROSITE-ProRule" id="PRU01360"/>
    </source>
</evidence>
<evidence type="ECO:0000259" key="15">
    <source>
        <dbReference type="Pfam" id="PF00593"/>
    </source>
</evidence>
<proteinExistence type="inferred from homology"/>
<dbReference type="PANTHER" id="PTHR30069:SF53">
    <property type="entry name" value="COLICIN I RECEPTOR-RELATED"/>
    <property type="match status" value="1"/>
</dbReference>
<evidence type="ECO:0000256" key="7">
    <source>
        <dbReference type="ARBA" id="ARBA00023065"/>
    </source>
</evidence>
<keyword evidence="11 12" id="KW-0998">Cell outer membrane</keyword>
<evidence type="ECO:0000256" key="3">
    <source>
        <dbReference type="ARBA" id="ARBA00022448"/>
    </source>
</evidence>
<dbReference type="Pfam" id="PF00593">
    <property type="entry name" value="TonB_dep_Rec_b-barrel"/>
    <property type="match status" value="1"/>
</dbReference>
<dbReference type="PANTHER" id="PTHR30069">
    <property type="entry name" value="TONB-DEPENDENT OUTER MEMBRANE RECEPTOR"/>
    <property type="match status" value="1"/>
</dbReference>
<dbReference type="EMBL" id="JBHTBZ010000088">
    <property type="protein sequence ID" value="MFC7462842.1"/>
    <property type="molecule type" value="Genomic_DNA"/>
</dbReference>
<keyword evidence="6 14" id="KW-0732">Signal</keyword>
<dbReference type="InterPro" id="IPR012910">
    <property type="entry name" value="Plug_dom"/>
</dbReference>
<keyword evidence="8 13" id="KW-0798">TonB box</keyword>